<accession>A0A3G2S4B8</accession>
<feature type="compositionally biased region" description="Polar residues" evidence="1">
    <location>
        <begin position="112"/>
        <end position="131"/>
    </location>
</feature>
<protein>
    <recommendedName>
        <fullName evidence="5">Transmembrane protein</fullName>
    </recommendedName>
</protein>
<dbReference type="AlphaFoldDB" id="A0A3G2S4B8"/>
<gene>
    <name evidence="3" type="ORF">DNF11_1993</name>
</gene>
<evidence type="ECO:0000313" key="4">
    <source>
        <dbReference type="Proteomes" id="UP000269793"/>
    </source>
</evidence>
<sequence length="293" mass="31643">MHQDASSSQRSKDASRKKQVLLSASAATFVLGAVGAAAYAFRKRPCPAASHVELHTPPQQATKSMRAVAPVHTEESSMPDKSAWAIFRDMHMALFSSSKRARPVKPIPVSQIRPTGSPLSALSRAPSTQERSAALPALNKTRIAPPPEDTEGQGDDGPMLAIFAFSTATVIVGASALVATLLVRYGLGIRSIEEFADKMHDILPSLNRDARLARYLPAVPPRPPAEPDMPSVDVPASELEHKLEHTEDAQDWLRYAVMQLESELAAHEAAKRERRHQRLICTNGATGAAARDA</sequence>
<feature type="transmembrane region" description="Helical" evidence="2">
    <location>
        <begin position="20"/>
        <end position="41"/>
    </location>
</feature>
<dbReference type="VEuPathDB" id="FungiDB:DNF11_1993"/>
<keyword evidence="2" id="KW-0812">Transmembrane</keyword>
<dbReference type="Proteomes" id="UP000269793">
    <property type="component" value="Chromosome III"/>
</dbReference>
<organism evidence="3 4">
    <name type="scientific">Malassezia restricta (strain ATCC 96810 / NBRC 103918 / CBS 7877)</name>
    <name type="common">Seborrheic dermatitis infection agent</name>
    <dbReference type="NCBI Taxonomy" id="425264"/>
    <lineage>
        <taxon>Eukaryota</taxon>
        <taxon>Fungi</taxon>
        <taxon>Dikarya</taxon>
        <taxon>Basidiomycota</taxon>
        <taxon>Ustilaginomycotina</taxon>
        <taxon>Malasseziomycetes</taxon>
        <taxon>Malasseziales</taxon>
        <taxon>Malasseziaceae</taxon>
        <taxon>Malassezia</taxon>
    </lineage>
</organism>
<evidence type="ECO:0008006" key="5">
    <source>
        <dbReference type="Google" id="ProtNLM"/>
    </source>
</evidence>
<evidence type="ECO:0000256" key="2">
    <source>
        <dbReference type="SAM" id="Phobius"/>
    </source>
</evidence>
<feature type="region of interest" description="Disordered" evidence="1">
    <location>
        <begin position="108"/>
        <end position="155"/>
    </location>
</feature>
<evidence type="ECO:0000256" key="1">
    <source>
        <dbReference type="SAM" id="MobiDB-lite"/>
    </source>
</evidence>
<feature type="transmembrane region" description="Helical" evidence="2">
    <location>
        <begin position="159"/>
        <end position="183"/>
    </location>
</feature>
<dbReference type="EMBL" id="CP033150">
    <property type="protein sequence ID" value="AYO42943.1"/>
    <property type="molecule type" value="Genomic_DNA"/>
</dbReference>
<keyword evidence="2" id="KW-0472">Membrane</keyword>
<evidence type="ECO:0000313" key="3">
    <source>
        <dbReference type="EMBL" id="AYO42943.1"/>
    </source>
</evidence>
<reference evidence="3 4" key="1">
    <citation type="submission" date="2018-10" db="EMBL/GenBank/DDBJ databases">
        <title>Complete genome sequence of Malassezia restricta CBS 7877.</title>
        <authorList>
            <person name="Morand S.C."/>
            <person name="Bertignac M."/>
            <person name="Iltis A."/>
            <person name="Kolder I."/>
            <person name="Pirovano W."/>
            <person name="Jourdain R."/>
            <person name="Clavaud C."/>
        </authorList>
    </citation>
    <scope>NUCLEOTIDE SEQUENCE [LARGE SCALE GENOMIC DNA]</scope>
    <source>
        <strain evidence="3 4">CBS 7877</strain>
    </source>
</reference>
<keyword evidence="4" id="KW-1185">Reference proteome</keyword>
<keyword evidence="2" id="KW-1133">Transmembrane helix</keyword>
<proteinExistence type="predicted"/>
<name>A0A3G2S4B8_MALR7</name>